<protein>
    <submittedName>
        <fullName evidence="2">Uncharacterized protein</fullName>
    </submittedName>
</protein>
<dbReference type="EMBL" id="JBHULY010000026">
    <property type="protein sequence ID" value="MFD2726842.1"/>
    <property type="molecule type" value="Genomic_DNA"/>
</dbReference>
<organism evidence="2 3">
    <name type="scientific">Hyunsoonleella rubra</name>
    <dbReference type="NCBI Taxonomy" id="1737062"/>
    <lineage>
        <taxon>Bacteria</taxon>
        <taxon>Pseudomonadati</taxon>
        <taxon>Bacteroidota</taxon>
        <taxon>Flavobacteriia</taxon>
        <taxon>Flavobacteriales</taxon>
        <taxon>Flavobacteriaceae</taxon>
    </lineage>
</organism>
<dbReference type="Proteomes" id="UP001597476">
    <property type="component" value="Unassembled WGS sequence"/>
</dbReference>
<accession>A0ABW5TCY4</accession>
<feature type="chain" id="PRO_5047384345" evidence="1">
    <location>
        <begin position="22"/>
        <end position="130"/>
    </location>
</feature>
<proteinExistence type="predicted"/>
<dbReference type="RefSeq" id="WP_380292166.1">
    <property type="nucleotide sequence ID" value="NZ_JBHULY010000026.1"/>
</dbReference>
<evidence type="ECO:0000313" key="3">
    <source>
        <dbReference type="Proteomes" id="UP001597476"/>
    </source>
</evidence>
<keyword evidence="1" id="KW-0732">Signal</keyword>
<evidence type="ECO:0000313" key="2">
    <source>
        <dbReference type="EMBL" id="MFD2726842.1"/>
    </source>
</evidence>
<comment type="caution">
    <text evidence="2">The sequence shown here is derived from an EMBL/GenBank/DDBJ whole genome shotgun (WGS) entry which is preliminary data.</text>
</comment>
<feature type="signal peptide" evidence="1">
    <location>
        <begin position="1"/>
        <end position="21"/>
    </location>
</feature>
<name>A0ABW5TCY4_9FLAO</name>
<gene>
    <name evidence="2" type="ORF">ACFSR8_11510</name>
</gene>
<keyword evidence="3" id="KW-1185">Reference proteome</keyword>
<evidence type="ECO:0000256" key="1">
    <source>
        <dbReference type="SAM" id="SignalP"/>
    </source>
</evidence>
<sequence>MKTLILIAMMIVMLNVTYAQNQEQVSKIKIKFGTEKVKAGQSITLIDWMDFGLKPQMGSLFAKTFNEVADYLRWQDFYDDFDFGCVANIGLDLKKNIKLNAAYNLGMLKFDNNFGEARGYNFRVSIRFNF</sequence>
<reference evidence="3" key="1">
    <citation type="journal article" date="2019" name="Int. J. Syst. Evol. Microbiol.">
        <title>The Global Catalogue of Microorganisms (GCM) 10K type strain sequencing project: providing services to taxonomists for standard genome sequencing and annotation.</title>
        <authorList>
            <consortium name="The Broad Institute Genomics Platform"/>
            <consortium name="The Broad Institute Genome Sequencing Center for Infectious Disease"/>
            <person name="Wu L."/>
            <person name="Ma J."/>
        </authorList>
    </citation>
    <scope>NUCLEOTIDE SEQUENCE [LARGE SCALE GENOMIC DNA]</scope>
    <source>
        <strain evidence="3">KCTC 42398</strain>
    </source>
</reference>